<name>A0A182WP80_9DIPT</name>
<reference evidence="1" key="2">
    <citation type="submission" date="2020-05" db="UniProtKB">
        <authorList>
            <consortium name="EnsemblMetazoa"/>
        </authorList>
    </citation>
    <scope>IDENTIFICATION</scope>
    <source>
        <strain evidence="1">MINIMUS1</strain>
    </source>
</reference>
<proteinExistence type="predicted"/>
<evidence type="ECO:0000313" key="2">
    <source>
        <dbReference type="Proteomes" id="UP000075920"/>
    </source>
</evidence>
<dbReference type="Proteomes" id="UP000075920">
    <property type="component" value="Unassembled WGS sequence"/>
</dbReference>
<protein>
    <submittedName>
        <fullName evidence="1">Uncharacterized protein</fullName>
    </submittedName>
</protein>
<keyword evidence="2" id="KW-1185">Reference proteome</keyword>
<sequence length="67" mass="7660">MKWKKIFTRKRTDKQNGSVDTVDGPAVISRKPIQKPCCKKCALVCKCKHHRRILRSMTVPPTGILLN</sequence>
<accession>A0A182WP80</accession>
<dbReference type="VEuPathDB" id="VectorBase:AMIN014489"/>
<organism evidence="1 2">
    <name type="scientific">Anopheles minimus</name>
    <dbReference type="NCBI Taxonomy" id="112268"/>
    <lineage>
        <taxon>Eukaryota</taxon>
        <taxon>Metazoa</taxon>
        <taxon>Ecdysozoa</taxon>
        <taxon>Arthropoda</taxon>
        <taxon>Hexapoda</taxon>
        <taxon>Insecta</taxon>
        <taxon>Pterygota</taxon>
        <taxon>Neoptera</taxon>
        <taxon>Endopterygota</taxon>
        <taxon>Diptera</taxon>
        <taxon>Nematocera</taxon>
        <taxon>Culicoidea</taxon>
        <taxon>Culicidae</taxon>
        <taxon>Anophelinae</taxon>
        <taxon>Anopheles</taxon>
    </lineage>
</organism>
<dbReference type="EnsemblMetazoa" id="AMIN014489-RA">
    <property type="protein sequence ID" value="AMIN014489-PA"/>
    <property type="gene ID" value="AMIN014489"/>
</dbReference>
<evidence type="ECO:0000313" key="1">
    <source>
        <dbReference type="EnsemblMetazoa" id="AMIN014489-PA"/>
    </source>
</evidence>
<dbReference type="AlphaFoldDB" id="A0A182WP80"/>
<reference evidence="2" key="1">
    <citation type="submission" date="2013-03" db="EMBL/GenBank/DDBJ databases">
        <title>The Genome Sequence of Anopheles minimus MINIMUS1.</title>
        <authorList>
            <consortium name="The Broad Institute Genomics Platform"/>
            <person name="Neafsey D.E."/>
            <person name="Walton C."/>
            <person name="Walker B."/>
            <person name="Young S.K."/>
            <person name="Zeng Q."/>
            <person name="Gargeya S."/>
            <person name="Fitzgerald M."/>
            <person name="Haas B."/>
            <person name="Abouelleil A."/>
            <person name="Allen A.W."/>
            <person name="Alvarado L."/>
            <person name="Arachchi H.M."/>
            <person name="Berlin A.M."/>
            <person name="Chapman S.B."/>
            <person name="Gainer-Dewar J."/>
            <person name="Goldberg J."/>
            <person name="Griggs A."/>
            <person name="Gujja S."/>
            <person name="Hansen M."/>
            <person name="Howarth C."/>
            <person name="Imamovic A."/>
            <person name="Ireland A."/>
            <person name="Larimer J."/>
            <person name="McCowan C."/>
            <person name="Murphy C."/>
            <person name="Pearson M."/>
            <person name="Poon T.W."/>
            <person name="Priest M."/>
            <person name="Roberts A."/>
            <person name="Saif S."/>
            <person name="Shea T."/>
            <person name="Sisk P."/>
            <person name="Sykes S."/>
            <person name="Wortman J."/>
            <person name="Nusbaum C."/>
            <person name="Birren B."/>
        </authorList>
    </citation>
    <scope>NUCLEOTIDE SEQUENCE [LARGE SCALE GENOMIC DNA]</scope>
    <source>
        <strain evidence="2">MINIMUS1</strain>
    </source>
</reference>